<geneLocation type="plasmid" evidence="2">
    <name>unnamed1</name>
</geneLocation>
<evidence type="ECO:0000256" key="1">
    <source>
        <dbReference type="SAM" id="MobiDB-lite"/>
    </source>
</evidence>
<organism evidence="2">
    <name type="scientific">Streptomyces sp. NBC_00148</name>
    <dbReference type="NCBI Taxonomy" id="2903626"/>
    <lineage>
        <taxon>Bacteria</taxon>
        <taxon>Bacillati</taxon>
        <taxon>Actinomycetota</taxon>
        <taxon>Actinomycetes</taxon>
        <taxon>Kitasatosporales</taxon>
        <taxon>Streptomycetaceae</taxon>
        <taxon>Streptomyces</taxon>
    </lineage>
</organism>
<gene>
    <name evidence="2" type="ORF">OG222_37025</name>
</gene>
<reference evidence="2" key="1">
    <citation type="submission" date="2022-10" db="EMBL/GenBank/DDBJ databases">
        <title>The complete genomes of actinobacterial strains from the NBC collection.</title>
        <authorList>
            <person name="Joergensen T.S."/>
            <person name="Alvarez Arevalo M."/>
            <person name="Sterndorff E.B."/>
            <person name="Faurdal D."/>
            <person name="Vuksanovic O."/>
            <person name="Mourched A.-S."/>
            <person name="Charusanti P."/>
            <person name="Shaw S."/>
            <person name="Blin K."/>
            <person name="Weber T."/>
        </authorList>
    </citation>
    <scope>NUCLEOTIDE SEQUENCE</scope>
    <source>
        <strain evidence="2">NBC_00148</strain>
        <plasmid evidence="2">unnamed1</plasmid>
    </source>
</reference>
<accession>A0AAU1M5V1</accession>
<evidence type="ECO:0000313" key="2">
    <source>
        <dbReference type="EMBL" id="WTQ78742.1"/>
    </source>
</evidence>
<sequence>MRNSLSTFPRIDLTVDDKAAVRLSPEGQPALPLISGPRLAVIGRIGVRCSDCRDFEAVVTRNGVVTCPSPVHSESRPPLPVRPQPHERDGRQDQSPSPARPHTGLAALLAG</sequence>
<keyword evidence="2" id="KW-0614">Plasmid</keyword>
<name>A0AAU1M5V1_9ACTN</name>
<dbReference type="AlphaFoldDB" id="A0AAU1M5V1"/>
<feature type="region of interest" description="Disordered" evidence="1">
    <location>
        <begin position="66"/>
        <end position="111"/>
    </location>
</feature>
<protein>
    <submittedName>
        <fullName evidence="2">Uncharacterized protein</fullName>
    </submittedName>
</protein>
<proteinExistence type="predicted"/>
<dbReference type="EMBL" id="CP108170">
    <property type="protein sequence ID" value="WTQ78742.1"/>
    <property type="molecule type" value="Genomic_DNA"/>
</dbReference>
<dbReference type="RefSeq" id="WP_331718249.1">
    <property type="nucleotide sequence ID" value="NZ_CP108170.1"/>
</dbReference>